<reference evidence="2" key="2">
    <citation type="submission" date="2018-05" db="EMBL/GenBank/DDBJ databases">
        <title>OmerRS3 (Oryza meridionalis Reference Sequence Version 3).</title>
        <authorList>
            <person name="Zhang J."/>
            <person name="Kudrna D."/>
            <person name="Lee S."/>
            <person name="Talag J."/>
            <person name="Welchert J."/>
            <person name="Wing R.A."/>
        </authorList>
    </citation>
    <scope>NUCLEOTIDE SEQUENCE [LARGE SCALE GENOMIC DNA]</scope>
    <source>
        <strain evidence="2">OR44</strain>
    </source>
</reference>
<evidence type="ECO:0000313" key="3">
    <source>
        <dbReference type="Proteomes" id="UP000008021"/>
    </source>
</evidence>
<protein>
    <submittedName>
        <fullName evidence="2">Uncharacterized protein</fullName>
    </submittedName>
</protein>
<accession>A0A0E0D2W6</accession>
<keyword evidence="3" id="KW-1185">Reference proteome</keyword>
<proteinExistence type="predicted"/>
<reference evidence="2" key="1">
    <citation type="submission" date="2015-04" db="UniProtKB">
        <authorList>
            <consortium name="EnsemblPlants"/>
        </authorList>
    </citation>
    <scope>IDENTIFICATION</scope>
</reference>
<organism evidence="2">
    <name type="scientific">Oryza meridionalis</name>
    <dbReference type="NCBI Taxonomy" id="40149"/>
    <lineage>
        <taxon>Eukaryota</taxon>
        <taxon>Viridiplantae</taxon>
        <taxon>Streptophyta</taxon>
        <taxon>Embryophyta</taxon>
        <taxon>Tracheophyta</taxon>
        <taxon>Spermatophyta</taxon>
        <taxon>Magnoliopsida</taxon>
        <taxon>Liliopsida</taxon>
        <taxon>Poales</taxon>
        <taxon>Poaceae</taxon>
        <taxon>BOP clade</taxon>
        <taxon>Oryzoideae</taxon>
        <taxon>Oryzeae</taxon>
        <taxon>Oryzinae</taxon>
        <taxon>Oryza</taxon>
    </lineage>
</organism>
<dbReference type="HOGENOM" id="CLU_2227462_0_0_1"/>
<feature type="region of interest" description="Disordered" evidence="1">
    <location>
        <begin position="1"/>
        <end position="28"/>
    </location>
</feature>
<sequence length="106" mass="11976">MSVESPGEVTSYSRSRHRRRLSEAKASAATDLVGRRWSGRRRVLAALLVFTRIWLLPRVGALQRELEIPDHVPSASASVFDMAQTEFQLEHESEKNMCTIKQLNGP</sequence>
<dbReference type="EnsemblPlants" id="OMERI03G21380.2">
    <property type="protein sequence ID" value="OMERI03G21380.2"/>
    <property type="gene ID" value="OMERI03G21380"/>
</dbReference>
<evidence type="ECO:0000256" key="1">
    <source>
        <dbReference type="SAM" id="MobiDB-lite"/>
    </source>
</evidence>
<evidence type="ECO:0000313" key="2">
    <source>
        <dbReference type="EnsemblPlants" id="OMERI03G21380.2"/>
    </source>
</evidence>
<dbReference type="Gramene" id="OMERI03G21380.3">
    <property type="protein sequence ID" value="OMERI03G21380.3"/>
    <property type="gene ID" value="OMERI03G21380"/>
</dbReference>
<dbReference type="Proteomes" id="UP000008021">
    <property type="component" value="Chromosome 3"/>
</dbReference>
<dbReference type="EnsemblPlants" id="OMERI03G21380.3">
    <property type="protein sequence ID" value="OMERI03G21380.3"/>
    <property type="gene ID" value="OMERI03G21380"/>
</dbReference>
<name>A0A0E0D2W6_9ORYZ</name>
<dbReference type="AlphaFoldDB" id="A0A0E0D2W6"/>
<dbReference type="Gramene" id="OMERI03G21380.2">
    <property type="protein sequence ID" value="OMERI03G21380.2"/>
    <property type="gene ID" value="OMERI03G21380"/>
</dbReference>